<proteinExistence type="inferred from homology"/>
<protein>
    <recommendedName>
        <fullName evidence="3">Probable chemoreceptor glutamine deamidase CheD</fullName>
        <ecNumber evidence="3">3.5.1.44</ecNumber>
    </recommendedName>
</protein>
<dbReference type="InterPro" id="IPR005659">
    <property type="entry name" value="Chemorcpt_Glu_NH3ase_CheD"/>
</dbReference>
<dbReference type="Proteomes" id="UP001629246">
    <property type="component" value="Unassembled WGS sequence"/>
</dbReference>
<dbReference type="InterPro" id="IPR038592">
    <property type="entry name" value="CheD-like_sf"/>
</dbReference>
<dbReference type="Pfam" id="PF03975">
    <property type="entry name" value="CheD"/>
    <property type="match status" value="1"/>
</dbReference>
<dbReference type="RefSeq" id="WP_408157015.1">
    <property type="nucleotide sequence ID" value="NZ_JAQQFM010000004.1"/>
</dbReference>
<evidence type="ECO:0000256" key="3">
    <source>
        <dbReference type="HAMAP-Rule" id="MF_01440"/>
    </source>
</evidence>
<name>A0ABW9A868_9BURK</name>
<comment type="similarity">
    <text evidence="3">Belongs to the CheD family.</text>
</comment>
<evidence type="ECO:0000256" key="2">
    <source>
        <dbReference type="ARBA" id="ARBA00022801"/>
    </source>
</evidence>
<dbReference type="EMBL" id="JAQQFM010000004">
    <property type="protein sequence ID" value="MFL9924394.1"/>
    <property type="molecule type" value="Genomic_DNA"/>
</dbReference>
<dbReference type="CDD" id="cd16352">
    <property type="entry name" value="CheD"/>
    <property type="match status" value="1"/>
</dbReference>
<dbReference type="InterPro" id="IPR011324">
    <property type="entry name" value="Cytotoxic_necrot_fac-like_cat"/>
</dbReference>
<reference evidence="4 5" key="1">
    <citation type="journal article" date="2024" name="Chem. Sci.">
        <title>Discovery of megapolipeptins by genome mining of a Burkholderiales bacteria collection.</title>
        <authorList>
            <person name="Paulo B.S."/>
            <person name="Recchia M.J.J."/>
            <person name="Lee S."/>
            <person name="Fergusson C.H."/>
            <person name="Romanowski S.B."/>
            <person name="Hernandez A."/>
            <person name="Krull N."/>
            <person name="Liu D.Y."/>
            <person name="Cavanagh H."/>
            <person name="Bos A."/>
            <person name="Gray C.A."/>
            <person name="Murphy B.T."/>
            <person name="Linington R.G."/>
            <person name="Eustaquio A.S."/>
        </authorList>
    </citation>
    <scope>NUCLEOTIDE SEQUENCE [LARGE SCALE GENOMIC DNA]</scope>
    <source>
        <strain evidence="4 5">RL21-008-BIB-A</strain>
    </source>
</reference>
<keyword evidence="5" id="KW-1185">Reference proteome</keyword>
<dbReference type="PANTHER" id="PTHR35147:SF3">
    <property type="entry name" value="CHEMORECEPTOR GLUTAMINE DEAMIDASE CHED 1-RELATED"/>
    <property type="match status" value="1"/>
</dbReference>
<comment type="caution">
    <text evidence="4">The sequence shown here is derived from an EMBL/GenBank/DDBJ whole genome shotgun (WGS) entry which is preliminary data.</text>
</comment>
<sequence length="179" mass="19947">MSAERIFVSPGEVFFGQGDCYVETLLGSCVAIVFWHAEQGLGGLCHFLLPARQRQGRKENGQEDVELPLDGRYGEDALRQLLAEIKRHKTRVADYEVKVFGGSRTMDTVLLQKPVGQANAQFALDILKQHKIPIAAQDIEGDGYRYLRFDLNTGDVWVRRGRGTLKKEEAKRAESGGPG</sequence>
<evidence type="ECO:0000313" key="4">
    <source>
        <dbReference type="EMBL" id="MFL9924394.1"/>
    </source>
</evidence>
<keyword evidence="1 3" id="KW-0145">Chemotaxis</keyword>
<gene>
    <name evidence="3" type="primary">cheD</name>
    <name evidence="4" type="ORF">PQR62_08965</name>
</gene>
<dbReference type="HAMAP" id="MF_01440">
    <property type="entry name" value="CheD"/>
    <property type="match status" value="1"/>
</dbReference>
<organism evidence="4 5">
    <name type="scientific">Herbaspirillum lusitanum</name>
    <dbReference type="NCBI Taxonomy" id="213312"/>
    <lineage>
        <taxon>Bacteria</taxon>
        <taxon>Pseudomonadati</taxon>
        <taxon>Pseudomonadota</taxon>
        <taxon>Betaproteobacteria</taxon>
        <taxon>Burkholderiales</taxon>
        <taxon>Oxalobacteraceae</taxon>
        <taxon>Herbaspirillum</taxon>
    </lineage>
</organism>
<dbReference type="PANTHER" id="PTHR35147">
    <property type="entry name" value="CHEMORECEPTOR GLUTAMINE DEAMIDASE CHED-RELATED"/>
    <property type="match status" value="1"/>
</dbReference>
<evidence type="ECO:0000313" key="5">
    <source>
        <dbReference type="Proteomes" id="UP001629246"/>
    </source>
</evidence>
<keyword evidence="2 3" id="KW-0378">Hydrolase</keyword>
<dbReference type="SUPFAM" id="SSF64438">
    <property type="entry name" value="CNF1/YfiH-like putative cysteine hydrolases"/>
    <property type="match status" value="1"/>
</dbReference>
<dbReference type="Gene3D" id="3.30.1330.200">
    <property type="match status" value="1"/>
</dbReference>
<comment type="catalytic activity">
    <reaction evidence="3">
        <text>L-glutaminyl-[protein] + H2O = L-glutamyl-[protein] + NH4(+)</text>
        <dbReference type="Rhea" id="RHEA:16441"/>
        <dbReference type="Rhea" id="RHEA-COMP:10207"/>
        <dbReference type="Rhea" id="RHEA-COMP:10208"/>
        <dbReference type="ChEBI" id="CHEBI:15377"/>
        <dbReference type="ChEBI" id="CHEBI:28938"/>
        <dbReference type="ChEBI" id="CHEBI:29973"/>
        <dbReference type="ChEBI" id="CHEBI:30011"/>
        <dbReference type="EC" id="3.5.1.44"/>
    </reaction>
</comment>
<dbReference type="EC" id="3.5.1.44" evidence="3"/>
<comment type="function">
    <text evidence="3">Probably deamidates glutamine residues to glutamate on methyl-accepting chemotaxis receptors (MCPs), playing an important role in chemotaxis.</text>
</comment>
<accession>A0ABW9A868</accession>
<evidence type="ECO:0000256" key="1">
    <source>
        <dbReference type="ARBA" id="ARBA00022500"/>
    </source>
</evidence>